<protein>
    <recommendedName>
        <fullName evidence="1 9">Nucleoprotein</fullName>
        <shortName evidence="9">NP</shortName>
        <shortName evidence="9">Protein N</shortName>
    </recommendedName>
    <alternativeName>
        <fullName evidence="8 9">Nucleocapsid protein</fullName>
    </alternativeName>
</protein>
<dbReference type="Pfam" id="PF03216">
    <property type="entry name" value="Rhabdo_ncap_2"/>
    <property type="match status" value="1"/>
</dbReference>
<comment type="subcellular location">
    <subcellularLocation>
        <location evidence="9">Virion</location>
    </subcellularLocation>
    <subcellularLocation>
        <location evidence="9">Host cytoplasm</location>
    </subcellularLocation>
</comment>
<organism evidence="10">
    <name type="scientific">Ribes virus 1</name>
    <dbReference type="NCBI Taxonomy" id="2977985"/>
    <lineage>
        <taxon>Viruses</taxon>
        <taxon>Riboviria</taxon>
        <taxon>Orthornavirae</taxon>
        <taxon>Negarnaviricota</taxon>
        <taxon>Haploviricotina</taxon>
        <taxon>Monjiviricetes</taxon>
        <taxon>Mononegavirales</taxon>
        <taxon>Rhabdoviridae</taxon>
        <taxon>Betarhabdovirinae</taxon>
        <taxon>Varicosavirus</taxon>
        <taxon>Varicosavirus ribes</taxon>
    </lineage>
</organism>
<comment type="similarity">
    <text evidence="9">Belongs to the nucleorhabdovirus nucleocapsid protein family.</text>
</comment>
<evidence type="ECO:0000313" key="10">
    <source>
        <dbReference type="EMBL" id="DAZ90803.1"/>
    </source>
</evidence>
<evidence type="ECO:0000256" key="2">
    <source>
        <dbReference type="ARBA" id="ARBA00022497"/>
    </source>
</evidence>
<dbReference type="GO" id="GO:0019029">
    <property type="term" value="C:helical viral capsid"/>
    <property type="evidence" value="ECO:0007669"/>
    <property type="project" value="UniProtKB-UniRule"/>
</dbReference>
<evidence type="ECO:0000256" key="1">
    <source>
        <dbReference type="ARBA" id="ARBA00014389"/>
    </source>
</evidence>
<proteinExistence type="inferred from homology"/>
<evidence type="ECO:0000256" key="6">
    <source>
        <dbReference type="ARBA" id="ARBA00023086"/>
    </source>
</evidence>
<keyword evidence="6 9" id="KW-0543">Viral nucleoprotein</keyword>
<dbReference type="GO" id="GO:1990904">
    <property type="term" value="C:ribonucleoprotein complex"/>
    <property type="evidence" value="ECO:0007669"/>
    <property type="project" value="UniProtKB-UniRule"/>
</dbReference>
<dbReference type="GO" id="GO:0003723">
    <property type="term" value="F:RNA binding"/>
    <property type="evidence" value="ECO:0007669"/>
    <property type="project" value="UniProtKB-UniRule"/>
</dbReference>
<evidence type="ECO:0000256" key="9">
    <source>
        <dbReference type="RuleBase" id="RU369108"/>
    </source>
</evidence>
<keyword evidence="3 9" id="KW-0167">Capsid protein</keyword>
<evidence type="ECO:0000256" key="5">
    <source>
        <dbReference type="ARBA" id="ARBA00022884"/>
    </source>
</evidence>
<comment type="subunit">
    <text evidence="9">Homomultimerizes to form the nucleocapsid. Binds to viral genomic RNA.</text>
</comment>
<evidence type="ECO:0000256" key="4">
    <source>
        <dbReference type="ARBA" id="ARBA00022844"/>
    </source>
</evidence>
<keyword evidence="9" id="KW-1035">Host cytoplasm</keyword>
<dbReference type="GO" id="GO:0019013">
    <property type="term" value="C:viral nucleocapsid"/>
    <property type="evidence" value="ECO:0007669"/>
    <property type="project" value="UniProtKB-UniRule"/>
</dbReference>
<sequence length="372" mass="42054">MAQSGNAADMSLCLPRFEGLKNISFPRKEFNDEWDDSKLASYERIEMFKLSASSPNSRAMCLSALDCFYKNVSPYNVGLVVVLAWNLVSPDGGRQVFEVDELSGTTSKLIDVSTLDANVRTQCAITSNYVFPQNFDVLLKATAYLAASALRLITKPSENYSRSWSRILEDYQKIYETQFPIRGFRPNDECLYCMKLLLHHEAVNVIGNSIGCFLYSFESLKAEDKGICRTLFEQHLSCTGMHAYPLFVSARDKLNMSSEELIALLKHRMTNDALETIVAILDNHESPQDLETKRARARKTWRYARLFSDAAFSRLQTKNCTKLVSILAHLNKLLGTEGTGDLLKIKQIANMSEIANQYNAEVASRIYALRKQ</sequence>
<keyword evidence="7 9" id="KW-0687">Ribonucleoprotein</keyword>
<evidence type="ECO:0000256" key="8">
    <source>
        <dbReference type="ARBA" id="ARBA00033344"/>
    </source>
</evidence>
<evidence type="ECO:0000256" key="7">
    <source>
        <dbReference type="ARBA" id="ARBA00023274"/>
    </source>
</evidence>
<reference evidence="10" key="1">
    <citation type="journal article" date="2022" name="bioRxiv">
        <title>Unlocking the hidden genetic diversity of varicosaviruses, the neglected plant rhabdoviruses.</title>
        <authorList>
            <person name="Bejerman N."/>
            <person name="Dietzgen R.G."/>
            <person name="Debat H."/>
        </authorList>
    </citation>
    <scope>NUCLEOTIDE SEQUENCE</scope>
</reference>
<evidence type="ECO:0000256" key="3">
    <source>
        <dbReference type="ARBA" id="ARBA00022561"/>
    </source>
</evidence>
<dbReference type="EMBL" id="BK061802">
    <property type="protein sequence ID" value="DAZ90803.1"/>
    <property type="molecule type" value="Viral_cRNA"/>
</dbReference>
<keyword evidence="4 9" id="KW-0946">Virion</keyword>
<accession>A0A9N6YJP5</accession>
<keyword evidence="2 9" id="KW-1139">Helical capsid protein</keyword>
<keyword evidence="5 9" id="KW-0694">RNA-binding</keyword>
<dbReference type="InterPro" id="IPR004902">
    <property type="entry name" value="Rhabdo_ncap_2"/>
</dbReference>
<comment type="function">
    <text evidence="9">Encapsidates the genome, protecting it from nucleases. The encapsidated genomic RNA is termed the nucleocapsid (NC) and serves as template for viral transcription and replication.</text>
</comment>
<name>A0A9N6YJP5_9RHAB</name>
<dbReference type="GO" id="GO:0030430">
    <property type="term" value="C:host cell cytoplasm"/>
    <property type="evidence" value="ECO:0007669"/>
    <property type="project" value="UniProtKB-SubCell"/>
</dbReference>